<feature type="transmembrane region" description="Helical" evidence="1">
    <location>
        <begin position="1500"/>
        <end position="1518"/>
    </location>
</feature>
<feature type="transmembrane region" description="Helical" evidence="1">
    <location>
        <begin position="1274"/>
        <end position="1294"/>
    </location>
</feature>
<feature type="transmembrane region" description="Helical" evidence="1">
    <location>
        <begin position="257"/>
        <end position="273"/>
    </location>
</feature>
<feature type="transmembrane region" description="Helical" evidence="1">
    <location>
        <begin position="316"/>
        <end position="334"/>
    </location>
</feature>
<feature type="transmembrane region" description="Helical" evidence="1">
    <location>
        <begin position="960"/>
        <end position="978"/>
    </location>
</feature>
<gene>
    <name evidence="2" type="ORF">FB391_3345</name>
</gene>
<feature type="transmembrane region" description="Helical" evidence="1">
    <location>
        <begin position="374"/>
        <end position="395"/>
    </location>
</feature>
<feature type="transmembrane region" description="Helical" evidence="1">
    <location>
        <begin position="1525"/>
        <end position="1547"/>
    </location>
</feature>
<feature type="transmembrane region" description="Helical" evidence="1">
    <location>
        <begin position="1357"/>
        <end position="1375"/>
    </location>
</feature>
<feature type="transmembrane region" description="Helical" evidence="1">
    <location>
        <begin position="1110"/>
        <end position="1130"/>
    </location>
</feature>
<feature type="transmembrane region" description="Helical" evidence="1">
    <location>
        <begin position="494"/>
        <end position="524"/>
    </location>
</feature>
<feature type="transmembrane region" description="Helical" evidence="1">
    <location>
        <begin position="1053"/>
        <end position="1072"/>
    </location>
</feature>
<feature type="transmembrane region" description="Helical" evidence="1">
    <location>
        <begin position="1630"/>
        <end position="1649"/>
    </location>
</feature>
<dbReference type="RefSeq" id="WP_141896205.1">
    <property type="nucleotide sequence ID" value="NZ_BAABLH010000006.1"/>
</dbReference>
<feature type="transmembrane region" description="Helical" evidence="1">
    <location>
        <begin position="593"/>
        <end position="612"/>
    </location>
</feature>
<feature type="transmembrane region" description="Helical" evidence="1">
    <location>
        <begin position="1381"/>
        <end position="1404"/>
    </location>
</feature>
<feature type="transmembrane region" description="Helical" evidence="1">
    <location>
        <begin position="705"/>
        <end position="727"/>
    </location>
</feature>
<keyword evidence="1" id="KW-1133">Transmembrane helix</keyword>
<feature type="transmembrane region" description="Helical" evidence="1">
    <location>
        <begin position="990"/>
        <end position="1009"/>
    </location>
</feature>
<feature type="transmembrane region" description="Helical" evidence="1">
    <location>
        <begin position="432"/>
        <end position="456"/>
    </location>
</feature>
<feature type="transmembrane region" description="Helical" evidence="1">
    <location>
        <begin position="1194"/>
        <end position="1212"/>
    </location>
</feature>
<feature type="transmembrane region" description="Helical" evidence="1">
    <location>
        <begin position="775"/>
        <end position="793"/>
    </location>
</feature>
<feature type="transmembrane region" description="Helical" evidence="1">
    <location>
        <begin position="1467"/>
        <end position="1494"/>
    </location>
</feature>
<feature type="transmembrane region" description="Helical" evidence="1">
    <location>
        <begin position="670"/>
        <end position="693"/>
    </location>
</feature>
<feature type="transmembrane region" description="Helical" evidence="1">
    <location>
        <begin position="619"/>
        <end position="637"/>
    </location>
</feature>
<feature type="transmembrane region" description="Helical" evidence="1">
    <location>
        <begin position="734"/>
        <end position="755"/>
    </location>
</feature>
<feature type="transmembrane region" description="Helical" evidence="1">
    <location>
        <begin position="1301"/>
        <end position="1320"/>
    </location>
</feature>
<proteinExistence type="predicted"/>
<feature type="transmembrane region" description="Helical" evidence="1">
    <location>
        <begin position="1163"/>
        <end position="1182"/>
    </location>
</feature>
<feature type="transmembrane region" description="Helical" evidence="1">
    <location>
        <begin position="832"/>
        <end position="854"/>
    </location>
</feature>
<feature type="transmembrane region" description="Helical" evidence="1">
    <location>
        <begin position="1411"/>
        <end position="1435"/>
    </location>
</feature>
<feature type="transmembrane region" description="Helical" evidence="1">
    <location>
        <begin position="340"/>
        <end position="362"/>
    </location>
</feature>
<keyword evidence="1" id="KW-0472">Membrane</keyword>
<feature type="transmembrane region" description="Helical" evidence="1">
    <location>
        <begin position="1655"/>
        <end position="1674"/>
    </location>
</feature>
<feature type="transmembrane region" description="Helical" evidence="1">
    <location>
        <begin position="1605"/>
        <end position="1623"/>
    </location>
</feature>
<feature type="transmembrane region" description="Helical" evidence="1">
    <location>
        <begin position="401"/>
        <end position="420"/>
    </location>
</feature>
<dbReference type="Proteomes" id="UP000320235">
    <property type="component" value="Unassembled WGS sequence"/>
</dbReference>
<feature type="transmembrane region" description="Helical" evidence="1">
    <location>
        <begin position="1079"/>
        <end position="1098"/>
    </location>
</feature>
<organism evidence="2 3">
    <name type="scientific">Microbacterium kyungheense</name>
    <dbReference type="NCBI Taxonomy" id="1263636"/>
    <lineage>
        <taxon>Bacteria</taxon>
        <taxon>Bacillati</taxon>
        <taxon>Actinomycetota</taxon>
        <taxon>Actinomycetes</taxon>
        <taxon>Micrococcales</taxon>
        <taxon>Microbacteriaceae</taxon>
        <taxon>Microbacterium</taxon>
    </lineage>
</organism>
<feature type="transmembrane region" description="Helical" evidence="1">
    <location>
        <begin position="197"/>
        <end position="218"/>
    </location>
</feature>
<dbReference type="NCBIfam" id="NF047321">
    <property type="entry name" value="SCO7613_CTERM"/>
    <property type="match status" value="1"/>
</dbReference>
<sequence length="1694" mass="168156">MTEPRATARIWPSSPYDFADAHRCPSCFSVVTAPTCPACGFFLTDARAPLVLALGQRLLDTELSRQRLIDEIRLSPDLAGVTDAAARGFAPVQVPFPEPAASLAAAVVAAPAGTPSIAPEGATGPGVEAPLRESPPVPVPVAAPVASAAPAPEAAAEAAPASAPLPAPADVPWRPGPPAAAATAAAAAPRRRLTVPVLLLIVGVSLVGIAAVFFLLLAWFVAGIAVRALIIGGITLATIVLASWLRRRDLGATAEGIGALGVGLIALDAWAVRANDLFGTAATDAAVYTGIAALAVAVVCRAWARLSGLRGPDLAASLALPAGVGFLVGGLLDAPAGEALTAGLIGAAAGGLAHALPAPFSSARRGAAGEPERLVLALAGVTSLIAAVVTTAVATGDAAAVVVWSSALVGVVGAAHAWCARPRGGVEALPGARIVSGVASGVAAAAVGVAGWQLAWRVDEPVLWLLVAPVLAAIVAVGLDLVRARRASRSLLPAAVVAAVVAVGSLAAALVMWSEAAIAAISAGWTLWRTDAVAVTSAAPDAPFLPLASAAILGGLLFAAPTLARPVLRDIRALVITVMLLTAAAYTSVPAVLVGTAAVAAAAAVLAAGRGIRSGSGRGAVEGWSAAGAIAAVAGFAAGTAVLWLWVGAVTVALLYPVALRLARRADGPLAVVLALAPVGVGIVAAVIAPAALGAATGLSGSGPPVALALLQWLAVATLAVAAFAPLDAASRVGLAIAGYSLIALTLVWILVAGADDVATDAATTALLATIGEPVLALIRGVALAALLALIVVGRSRLRGLAVAVAALFAAPALAAIAHAALDMAGASDEGWATLVLVAGPVLVVLAGGLVALLRPSAPAAGGAAGPAASVTAQTTAPAPAPLRQVRPRTAADLGALATGACVAWGIGADLVWALLALAAVAWSAASLTRGWIAPAAGPADDMFATRREGVALTTAPRRLLVWPAVIAACAAWWTWLGDGTPAVAFTPESYTVPAASALVAFAAVLVRLRRRTEASVAIGAGLLAGLVIPVLADRVSPLLFGAGSDAEPVSRATITAVVAAAICLALALTPLRVIRPPSVVGAIVAVAAVGIVAVDRATAWEPDASSGRVAWLALFAAVAYASGLGLSLARPARASSLGYAVAIPPIVLGLASVAVLGSLDDGGVVAVALTLLLAAHVASAAVGRAPFGRATRWTSLGAALLVAVVAVLVGGTREIEFVTLPIAAAVAAGAVLAVLRRRRAGSAWPAGEQWVWAAALVLATLPSLLAAPEPARVWLLIGIGLILAAAIAATPIPDEWRVRVPSAIILSAAALAMGLRALYDPRFAAADAAAIVAATGAVVVAVILTATAVRLPEARAAAAVSAAGIALVALALVQDGAEDVISAAVTVALAGAGGVAGAAALGLRRWARLGAVLAVGGVALVAIACWLRFVAVAYEPGFEADLWVIVGAAITAAVALAALRATPARVVSLAVGTGLAVTSVLFAVAESYLLAAASDFDDLRAALAMSLLSAAAYAGAVRRDRLGPLLAVVAAVTAAVFGAFAFFVFGVDPVEVVTVPAAVGGLAYGVRTLRLRPASRTWPTIGPWLALLLLPSLMYDFVGDTELWRVVALGVVAVSLVVAGAVLKLQAPLIIGSAVVLVHGVAQLWPWISTSYVAVPWWLWLGIGGAVLIFIAARYERRIQQLRAAITAVTSLR</sequence>
<feature type="transmembrane region" description="Helical" evidence="1">
    <location>
        <begin position="1326"/>
        <end position="1350"/>
    </location>
</feature>
<dbReference type="EMBL" id="VFPE01000006">
    <property type="protein sequence ID" value="TQM20209.1"/>
    <property type="molecule type" value="Genomic_DNA"/>
</dbReference>
<feature type="transmembrane region" description="Helical" evidence="1">
    <location>
        <begin position="285"/>
        <end position="304"/>
    </location>
</feature>
<evidence type="ECO:0000313" key="3">
    <source>
        <dbReference type="Proteomes" id="UP000320235"/>
    </source>
</evidence>
<evidence type="ECO:0000313" key="2">
    <source>
        <dbReference type="EMBL" id="TQM20209.1"/>
    </source>
</evidence>
<feature type="transmembrane region" description="Helical" evidence="1">
    <location>
        <begin position="1016"/>
        <end position="1033"/>
    </location>
</feature>
<protein>
    <submittedName>
        <fullName evidence="2">Putative membrane protein</fullName>
    </submittedName>
</protein>
<name>A0A543EFC7_9MICO</name>
<accession>A0A543EFC7</accession>
<feature type="transmembrane region" description="Helical" evidence="1">
    <location>
        <begin position="544"/>
        <end position="564"/>
    </location>
</feature>
<evidence type="ECO:0000256" key="1">
    <source>
        <dbReference type="SAM" id="Phobius"/>
    </source>
</evidence>
<dbReference type="OrthoDB" id="5096967at2"/>
<feature type="transmembrane region" description="Helical" evidence="1">
    <location>
        <begin position="1137"/>
        <end position="1157"/>
    </location>
</feature>
<feature type="transmembrane region" description="Helical" evidence="1">
    <location>
        <begin position="1218"/>
        <end position="1236"/>
    </location>
</feature>
<feature type="transmembrane region" description="Helical" evidence="1">
    <location>
        <begin position="1248"/>
        <end position="1268"/>
    </location>
</feature>
<feature type="transmembrane region" description="Helical" evidence="1">
    <location>
        <begin position="224"/>
        <end position="245"/>
    </location>
</feature>
<keyword evidence="3" id="KW-1185">Reference proteome</keyword>
<keyword evidence="1" id="KW-0812">Transmembrane</keyword>
<reference evidence="2 3" key="1">
    <citation type="submission" date="2019-06" db="EMBL/GenBank/DDBJ databases">
        <title>Sequencing the genomes of 1000 actinobacteria strains.</title>
        <authorList>
            <person name="Klenk H.-P."/>
        </authorList>
    </citation>
    <scope>NUCLEOTIDE SEQUENCE [LARGE SCALE GENOMIC DNA]</scope>
    <source>
        <strain evidence="2 3">DSM 105492</strain>
    </source>
</reference>
<dbReference type="InterPro" id="IPR058062">
    <property type="entry name" value="SCO7613_C"/>
</dbReference>
<feature type="transmembrane region" description="Helical" evidence="1">
    <location>
        <begin position="800"/>
        <end position="820"/>
    </location>
</feature>
<feature type="transmembrane region" description="Helical" evidence="1">
    <location>
        <begin position="462"/>
        <end position="482"/>
    </location>
</feature>
<comment type="caution">
    <text evidence="2">The sequence shown here is derived from an EMBL/GenBank/DDBJ whole genome shotgun (WGS) entry which is preliminary data.</text>
</comment>
<feature type="transmembrane region" description="Helical" evidence="1">
    <location>
        <begin position="1441"/>
        <end position="1460"/>
    </location>
</feature>